<feature type="transmembrane region" description="Helical" evidence="1">
    <location>
        <begin position="36"/>
        <end position="59"/>
    </location>
</feature>
<reference evidence="2 3" key="1">
    <citation type="journal article" date="2018" name="Sci. Data">
        <title>The draft genome sequence of cork oak.</title>
        <authorList>
            <person name="Ramos A.M."/>
            <person name="Usie A."/>
            <person name="Barbosa P."/>
            <person name="Barros P.M."/>
            <person name="Capote T."/>
            <person name="Chaves I."/>
            <person name="Simoes F."/>
            <person name="Abreu I."/>
            <person name="Carrasquinho I."/>
            <person name="Faro C."/>
            <person name="Guimaraes J.B."/>
            <person name="Mendonca D."/>
            <person name="Nobrega F."/>
            <person name="Rodrigues L."/>
            <person name="Saibo N.J.M."/>
            <person name="Varela M.C."/>
            <person name="Egas C."/>
            <person name="Matos J."/>
            <person name="Miguel C.M."/>
            <person name="Oliveira M.M."/>
            <person name="Ricardo C.P."/>
            <person name="Goncalves S."/>
        </authorList>
    </citation>
    <scope>NUCLEOTIDE SEQUENCE [LARGE SCALE GENOMIC DNA]</scope>
    <source>
        <strain evidence="3">cv. HL8</strain>
    </source>
</reference>
<evidence type="ECO:0000256" key="1">
    <source>
        <dbReference type="SAM" id="Phobius"/>
    </source>
</evidence>
<evidence type="ECO:0000313" key="3">
    <source>
        <dbReference type="Proteomes" id="UP000237347"/>
    </source>
</evidence>
<organism evidence="2 3">
    <name type="scientific">Quercus suber</name>
    <name type="common">Cork oak</name>
    <dbReference type="NCBI Taxonomy" id="58331"/>
    <lineage>
        <taxon>Eukaryota</taxon>
        <taxon>Viridiplantae</taxon>
        <taxon>Streptophyta</taxon>
        <taxon>Embryophyta</taxon>
        <taxon>Tracheophyta</taxon>
        <taxon>Spermatophyta</taxon>
        <taxon>Magnoliopsida</taxon>
        <taxon>eudicotyledons</taxon>
        <taxon>Gunneridae</taxon>
        <taxon>Pentapetalae</taxon>
        <taxon>rosids</taxon>
        <taxon>fabids</taxon>
        <taxon>Fagales</taxon>
        <taxon>Fagaceae</taxon>
        <taxon>Quercus</taxon>
    </lineage>
</organism>
<name>A0AAW0ILB7_QUESU</name>
<dbReference type="AlphaFoldDB" id="A0AAW0ILB7"/>
<evidence type="ECO:0000313" key="2">
    <source>
        <dbReference type="EMBL" id="KAK7814961.1"/>
    </source>
</evidence>
<protein>
    <submittedName>
        <fullName evidence="2">Uncharacterized protein</fullName>
    </submittedName>
</protein>
<keyword evidence="3" id="KW-1185">Reference proteome</keyword>
<comment type="caution">
    <text evidence="2">The sequence shown here is derived from an EMBL/GenBank/DDBJ whole genome shotgun (WGS) entry which is preliminary data.</text>
</comment>
<keyword evidence="1" id="KW-0812">Transmembrane</keyword>
<accession>A0AAW0ILB7</accession>
<keyword evidence="1" id="KW-1133">Transmembrane helix</keyword>
<dbReference type="Proteomes" id="UP000237347">
    <property type="component" value="Unassembled WGS sequence"/>
</dbReference>
<feature type="transmembrane region" description="Helical" evidence="1">
    <location>
        <begin position="6"/>
        <end position="24"/>
    </location>
</feature>
<keyword evidence="1" id="KW-0472">Membrane</keyword>
<dbReference type="EMBL" id="PKMF04001044">
    <property type="protein sequence ID" value="KAK7814961.1"/>
    <property type="molecule type" value="Genomic_DNA"/>
</dbReference>
<sequence>MYHSPFLVITYITEVYMVTPFSLLDLKYKEVFSIQIWVLGSLVVVISLVFLFHLIHFLLCLGRTIWFFNCNTVTPPPYFRVIPEPVDPLGRKNRITTTIAVYCSSSTITIKEVAMTMKVMEATLSFAIGISISSTTFQSCLTQFAKDLGISNVVFGSHSKSFMDAVR</sequence>
<gene>
    <name evidence="2" type="ORF">CFP56_002356</name>
</gene>
<proteinExistence type="predicted"/>